<reference evidence="1" key="1">
    <citation type="submission" date="2020-09" db="EMBL/GenBank/DDBJ databases">
        <authorList>
            <person name="Kim M.K."/>
        </authorList>
    </citation>
    <scope>NUCLEOTIDE SEQUENCE</scope>
    <source>
        <strain evidence="1">BT664</strain>
    </source>
</reference>
<name>A0A927BDU5_9BACT</name>
<dbReference type="AlphaFoldDB" id="A0A927BDU5"/>
<keyword evidence="2" id="KW-1185">Reference proteome</keyword>
<accession>A0A927BDU5</accession>
<evidence type="ECO:0000313" key="1">
    <source>
        <dbReference type="EMBL" id="MBD2768571.1"/>
    </source>
</evidence>
<protein>
    <submittedName>
        <fullName evidence="1">Uncharacterized protein</fullName>
    </submittedName>
</protein>
<evidence type="ECO:0000313" key="2">
    <source>
        <dbReference type="Proteomes" id="UP000612233"/>
    </source>
</evidence>
<dbReference type="EMBL" id="JACXAD010000012">
    <property type="protein sequence ID" value="MBD2768571.1"/>
    <property type="molecule type" value="Genomic_DNA"/>
</dbReference>
<organism evidence="1 2">
    <name type="scientific">Hymenobacter montanus</name>
    <dbReference type="NCBI Taxonomy" id="2771359"/>
    <lineage>
        <taxon>Bacteria</taxon>
        <taxon>Pseudomonadati</taxon>
        <taxon>Bacteroidota</taxon>
        <taxon>Cytophagia</taxon>
        <taxon>Cytophagales</taxon>
        <taxon>Hymenobacteraceae</taxon>
        <taxon>Hymenobacter</taxon>
    </lineage>
</organism>
<dbReference type="RefSeq" id="WP_191005388.1">
    <property type="nucleotide sequence ID" value="NZ_JACXAD010000012.1"/>
</dbReference>
<dbReference type="Proteomes" id="UP000612233">
    <property type="component" value="Unassembled WGS sequence"/>
</dbReference>
<gene>
    <name evidence="1" type="ORF">IC235_11805</name>
</gene>
<proteinExistence type="predicted"/>
<sequence>MLLLSVTGKVIINRIKYGVKSGPKTFFDTIGDRAINDDFDLTFKIITEKI</sequence>
<comment type="caution">
    <text evidence="1">The sequence shown here is derived from an EMBL/GenBank/DDBJ whole genome shotgun (WGS) entry which is preliminary data.</text>
</comment>